<dbReference type="EMBL" id="AMGW01000003">
    <property type="protein sequence ID" value="EXJ61032.1"/>
    <property type="molecule type" value="Genomic_DNA"/>
</dbReference>
<gene>
    <name evidence="8" type="ORF">A1O7_05185</name>
</gene>
<dbReference type="SUPFAM" id="SSF50129">
    <property type="entry name" value="GroES-like"/>
    <property type="match status" value="1"/>
</dbReference>
<evidence type="ECO:0000256" key="1">
    <source>
        <dbReference type="ARBA" id="ARBA00001947"/>
    </source>
</evidence>
<proteinExistence type="inferred from homology"/>
<dbReference type="Pfam" id="PF08240">
    <property type="entry name" value="ADH_N"/>
    <property type="match status" value="1"/>
</dbReference>
<dbReference type="OrthoDB" id="256333at2759"/>
<accession>W9VYW3</accession>
<comment type="similarity">
    <text evidence="2">Belongs to the zinc-containing alcohol dehydrogenase family.</text>
</comment>
<keyword evidence="4" id="KW-0862">Zinc</keyword>
<keyword evidence="3" id="KW-0479">Metal-binding</keyword>
<protein>
    <recommendedName>
        <fullName evidence="7">Enoyl reductase (ER) domain-containing protein</fullName>
    </recommendedName>
</protein>
<dbReference type="GO" id="GO:0046872">
    <property type="term" value="F:metal ion binding"/>
    <property type="evidence" value="ECO:0007669"/>
    <property type="project" value="UniProtKB-KW"/>
</dbReference>
<dbReference type="Gene3D" id="3.90.180.10">
    <property type="entry name" value="Medium-chain alcohol dehydrogenases, catalytic domain"/>
    <property type="match status" value="1"/>
</dbReference>
<organism evidence="8 9">
    <name type="scientific">Cladophialophora yegresii CBS 114405</name>
    <dbReference type="NCBI Taxonomy" id="1182544"/>
    <lineage>
        <taxon>Eukaryota</taxon>
        <taxon>Fungi</taxon>
        <taxon>Dikarya</taxon>
        <taxon>Ascomycota</taxon>
        <taxon>Pezizomycotina</taxon>
        <taxon>Eurotiomycetes</taxon>
        <taxon>Chaetothyriomycetidae</taxon>
        <taxon>Chaetothyriales</taxon>
        <taxon>Herpotrichiellaceae</taxon>
        <taxon>Cladophialophora</taxon>
    </lineage>
</organism>
<dbReference type="InterPro" id="IPR011032">
    <property type="entry name" value="GroES-like_sf"/>
</dbReference>
<keyword evidence="9" id="KW-1185">Reference proteome</keyword>
<evidence type="ECO:0000256" key="4">
    <source>
        <dbReference type="ARBA" id="ARBA00022833"/>
    </source>
</evidence>
<dbReference type="PANTHER" id="PTHR42940">
    <property type="entry name" value="ALCOHOL DEHYDROGENASE 1-RELATED"/>
    <property type="match status" value="1"/>
</dbReference>
<evidence type="ECO:0000256" key="2">
    <source>
        <dbReference type="ARBA" id="ARBA00008072"/>
    </source>
</evidence>
<evidence type="ECO:0000256" key="6">
    <source>
        <dbReference type="ARBA" id="ARBA00023027"/>
    </source>
</evidence>
<dbReference type="GO" id="GO:0004022">
    <property type="term" value="F:alcohol dehydrogenase (NAD+) activity"/>
    <property type="evidence" value="ECO:0007669"/>
    <property type="project" value="TreeGrafter"/>
</dbReference>
<evidence type="ECO:0000313" key="8">
    <source>
        <dbReference type="EMBL" id="EXJ61032.1"/>
    </source>
</evidence>
<dbReference type="STRING" id="1182544.W9VYW3"/>
<dbReference type="eggNOG" id="KOG0023">
    <property type="taxonomic scope" value="Eukaryota"/>
</dbReference>
<dbReference type="Gene3D" id="3.40.50.720">
    <property type="entry name" value="NAD(P)-binding Rossmann-like Domain"/>
    <property type="match status" value="1"/>
</dbReference>
<dbReference type="FunFam" id="3.40.50.720:FF:000039">
    <property type="entry name" value="Alcohol dehydrogenase AdhP"/>
    <property type="match status" value="1"/>
</dbReference>
<dbReference type="GO" id="GO:0005737">
    <property type="term" value="C:cytoplasm"/>
    <property type="evidence" value="ECO:0007669"/>
    <property type="project" value="TreeGrafter"/>
</dbReference>
<keyword evidence="6" id="KW-0520">NAD</keyword>
<keyword evidence="5" id="KW-0560">Oxidoreductase</keyword>
<evidence type="ECO:0000259" key="7">
    <source>
        <dbReference type="SMART" id="SM00829"/>
    </source>
</evidence>
<dbReference type="RefSeq" id="XP_007757385.1">
    <property type="nucleotide sequence ID" value="XM_007759195.1"/>
</dbReference>
<name>W9VYW3_9EURO</name>
<feature type="domain" description="Enoyl reductase (ER)" evidence="7">
    <location>
        <begin position="2"/>
        <end position="336"/>
    </location>
</feature>
<dbReference type="VEuPathDB" id="FungiDB:A1O7_05185"/>
<dbReference type="InterPro" id="IPR036291">
    <property type="entry name" value="NAD(P)-bd_dom_sf"/>
</dbReference>
<dbReference type="AlphaFoldDB" id="W9VYW3"/>
<evidence type="ECO:0000313" key="9">
    <source>
        <dbReference type="Proteomes" id="UP000019473"/>
    </source>
</evidence>
<dbReference type="InterPro" id="IPR013154">
    <property type="entry name" value="ADH-like_N"/>
</dbReference>
<comment type="caution">
    <text evidence="8">The sequence shown here is derived from an EMBL/GenBank/DDBJ whole genome shotgun (WGS) entry which is preliminary data.</text>
</comment>
<evidence type="ECO:0000256" key="3">
    <source>
        <dbReference type="ARBA" id="ARBA00022723"/>
    </source>
</evidence>
<dbReference type="Proteomes" id="UP000019473">
    <property type="component" value="Unassembled WGS sequence"/>
</dbReference>
<reference evidence="8 9" key="1">
    <citation type="submission" date="2013-03" db="EMBL/GenBank/DDBJ databases">
        <title>The Genome Sequence of Cladophialophora yegresii CBS 114405.</title>
        <authorList>
            <consortium name="The Broad Institute Genomics Platform"/>
            <person name="Cuomo C."/>
            <person name="de Hoog S."/>
            <person name="Gorbushina A."/>
            <person name="Walker B."/>
            <person name="Young S.K."/>
            <person name="Zeng Q."/>
            <person name="Gargeya S."/>
            <person name="Fitzgerald M."/>
            <person name="Haas B."/>
            <person name="Abouelleil A."/>
            <person name="Allen A.W."/>
            <person name="Alvarado L."/>
            <person name="Arachchi H.M."/>
            <person name="Berlin A.M."/>
            <person name="Chapman S.B."/>
            <person name="Gainer-Dewar J."/>
            <person name="Goldberg J."/>
            <person name="Griggs A."/>
            <person name="Gujja S."/>
            <person name="Hansen M."/>
            <person name="Howarth C."/>
            <person name="Imamovic A."/>
            <person name="Ireland A."/>
            <person name="Larimer J."/>
            <person name="McCowan C."/>
            <person name="Murphy C."/>
            <person name="Pearson M."/>
            <person name="Poon T.W."/>
            <person name="Priest M."/>
            <person name="Roberts A."/>
            <person name="Saif S."/>
            <person name="Shea T."/>
            <person name="Sisk P."/>
            <person name="Sykes S."/>
            <person name="Wortman J."/>
            <person name="Nusbaum C."/>
            <person name="Birren B."/>
        </authorList>
    </citation>
    <scope>NUCLEOTIDE SEQUENCE [LARGE SCALE GENOMIC DNA]</scope>
    <source>
        <strain evidence="8 9">CBS 114405</strain>
    </source>
</reference>
<dbReference type="InterPro" id="IPR020843">
    <property type="entry name" value="ER"/>
</dbReference>
<dbReference type="GeneID" id="19179770"/>
<dbReference type="Pfam" id="PF00107">
    <property type="entry name" value="ADH_zinc_N"/>
    <property type="match status" value="1"/>
</dbReference>
<dbReference type="PANTHER" id="PTHR42940:SF8">
    <property type="entry name" value="VACUOLAR PROTEIN SORTING-ASSOCIATED PROTEIN 11"/>
    <property type="match status" value="1"/>
</dbReference>
<sequence length="352" mass="36985">MAELNKPYQLRQVQRPDALGPFDLLVKTVVASFCHTDLMVLEGLFPVNLPLTASHEGAGTVAAVGSAVTEFKLGDRVMSGQLCNPCGQCEDCLGPDDQKQYCTNTRGAIGVGVDGAFADYHVTDSRAACLLPDEISFADGASLACAGRTVYRAIKTSGVQPGRFLAIVGAGGGLGHLGIQFALAKGIEVIAIDARDGALELCREVGAKHVLDARAGQESVVAQVRKITGGHGADSTINLSGHSAALISACAVTRNHGTMVQVAGPDVTSISIFDLVFRDIRVKGSMLAGRDTTTEMLAEYAEHDMKVQTHVVYGLDQVPGMVEIFKSGAVKGKAICVVDRGVFDQDDAVRTR</sequence>
<comment type="cofactor">
    <cofactor evidence="1">
        <name>Zn(2+)</name>
        <dbReference type="ChEBI" id="CHEBI:29105"/>
    </cofactor>
</comment>
<dbReference type="InterPro" id="IPR013149">
    <property type="entry name" value="ADH-like_C"/>
</dbReference>
<dbReference type="HOGENOM" id="CLU_026673_20_1_1"/>
<dbReference type="SUPFAM" id="SSF51735">
    <property type="entry name" value="NAD(P)-binding Rossmann-fold domains"/>
    <property type="match status" value="1"/>
</dbReference>
<dbReference type="SMART" id="SM00829">
    <property type="entry name" value="PKS_ER"/>
    <property type="match status" value="1"/>
</dbReference>
<evidence type="ECO:0000256" key="5">
    <source>
        <dbReference type="ARBA" id="ARBA00023002"/>
    </source>
</evidence>